<reference evidence="2" key="1">
    <citation type="submission" date="2019-10" db="EMBL/GenBank/DDBJ databases">
        <authorList>
            <consortium name="DOE Joint Genome Institute"/>
            <person name="Kuo A."/>
            <person name="Miyauchi S."/>
            <person name="Kiss E."/>
            <person name="Drula E."/>
            <person name="Kohler A."/>
            <person name="Sanchez-Garcia M."/>
            <person name="Andreopoulos B."/>
            <person name="Barry K.W."/>
            <person name="Bonito G."/>
            <person name="Buee M."/>
            <person name="Carver A."/>
            <person name="Chen C."/>
            <person name="Cichocki N."/>
            <person name="Clum A."/>
            <person name="Culley D."/>
            <person name="Crous P.W."/>
            <person name="Fauchery L."/>
            <person name="Girlanda M."/>
            <person name="Hayes R."/>
            <person name="Keri Z."/>
            <person name="LaButti K."/>
            <person name="Lipzen A."/>
            <person name="Lombard V."/>
            <person name="Magnuson J."/>
            <person name="Maillard F."/>
            <person name="Morin E."/>
            <person name="Murat C."/>
            <person name="Nolan M."/>
            <person name="Ohm R."/>
            <person name="Pangilinan J."/>
            <person name="Pereira M."/>
            <person name="Perotto S."/>
            <person name="Peter M."/>
            <person name="Riley R."/>
            <person name="Sitrit Y."/>
            <person name="Stielow B."/>
            <person name="Szollosi G."/>
            <person name="Zifcakova L."/>
            <person name="Stursova M."/>
            <person name="Spatafora J.W."/>
            <person name="Tedersoo L."/>
            <person name="Vaario L.-M."/>
            <person name="Yamada A."/>
            <person name="Yan M."/>
            <person name="Wang P."/>
            <person name="Xu J."/>
            <person name="Bruns T."/>
            <person name="Baldrian P."/>
            <person name="Vilgalys R."/>
            <person name="Henrissat B."/>
            <person name="Grigoriev I.V."/>
            <person name="Hibbett D."/>
            <person name="Nagy L.G."/>
            <person name="Martin F.M."/>
        </authorList>
    </citation>
    <scope>NUCLEOTIDE SEQUENCE</scope>
    <source>
        <strain evidence="2">BED1</strain>
    </source>
</reference>
<feature type="compositionally biased region" description="Basic residues" evidence="1">
    <location>
        <begin position="7"/>
        <end position="16"/>
    </location>
</feature>
<feature type="region of interest" description="Disordered" evidence="1">
    <location>
        <begin position="79"/>
        <end position="135"/>
    </location>
</feature>
<organism evidence="2 3">
    <name type="scientific">Boletus edulis BED1</name>
    <dbReference type="NCBI Taxonomy" id="1328754"/>
    <lineage>
        <taxon>Eukaryota</taxon>
        <taxon>Fungi</taxon>
        <taxon>Dikarya</taxon>
        <taxon>Basidiomycota</taxon>
        <taxon>Agaricomycotina</taxon>
        <taxon>Agaricomycetes</taxon>
        <taxon>Agaricomycetidae</taxon>
        <taxon>Boletales</taxon>
        <taxon>Boletineae</taxon>
        <taxon>Boletaceae</taxon>
        <taxon>Boletoideae</taxon>
        <taxon>Boletus</taxon>
    </lineage>
</organism>
<reference evidence="2" key="2">
    <citation type="journal article" date="2020" name="Nat. Commun.">
        <title>Large-scale genome sequencing of mycorrhizal fungi provides insights into the early evolution of symbiotic traits.</title>
        <authorList>
            <person name="Miyauchi S."/>
            <person name="Kiss E."/>
            <person name="Kuo A."/>
            <person name="Drula E."/>
            <person name="Kohler A."/>
            <person name="Sanchez-Garcia M."/>
            <person name="Morin E."/>
            <person name="Andreopoulos B."/>
            <person name="Barry K.W."/>
            <person name="Bonito G."/>
            <person name="Buee M."/>
            <person name="Carver A."/>
            <person name="Chen C."/>
            <person name="Cichocki N."/>
            <person name="Clum A."/>
            <person name="Culley D."/>
            <person name="Crous P.W."/>
            <person name="Fauchery L."/>
            <person name="Girlanda M."/>
            <person name="Hayes R.D."/>
            <person name="Keri Z."/>
            <person name="LaButti K."/>
            <person name="Lipzen A."/>
            <person name="Lombard V."/>
            <person name="Magnuson J."/>
            <person name="Maillard F."/>
            <person name="Murat C."/>
            <person name="Nolan M."/>
            <person name="Ohm R.A."/>
            <person name="Pangilinan J."/>
            <person name="Pereira M.F."/>
            <person name="Perotto S."/>
            <person name="Peter M."/>
            <person name="Pfister S."/>
            <person name="Riley R."/>
            <person name="Sitrit Y."/>
            <person name="Stielow J.B."/>
            <person name="Szollosi G."/>
            <person name="Zifcakova L."/>
            <person name="Stursova M."/>
            <person name="Spatafora J.W."/>
            <person name="Tedersoo L."/>
            <person name="Vaario L.M."/>
            <person name="Yamada A."/>
            <person name="Yan M."/>
            <person name="Wang P."/>
            <person name="Xu J."/>
            <person name="Bruns T."/>
            <person name="Baldrian P."/>
            <person name="Vilgalys R."/>
            <person name="Dunand C."/>
            <person name="Henrissat B."/>
            <person name="Grigoriev I.V."/>
            <person name="Hibbett D."/>
            <person name="Nagy L.G."/>
            <person name="Martin F.M."/>
        </authorList>
    </citation>
    <scope>NUCLEOTIDE SEQUENCE</scope>
    <source>
        <strain evidence="2">BED1</strain>
    </source>
</reference>
<dbReference type="Proteomes" id="UP001194468">
    <property type="component" value="Unassembled WGS sequence"/>
</dbReference>
<feature type="compositionally biased region" description="Basic and acidic residues" evidence="1">
    <location>
        <begin position="79"/>
        <end position="98"/>
    </location>
</feature>
<dbReference type="EMBL" id="WHUW01000003">
    <property type="protein sequence ID" value="KAF8449256.1"/>
    <property type="molecule type" value="Genomic_DNA"/>
</dbReference>
<evidence type="ECO:0000313" key="2">
    <source>
        <dbReference type="EMBL" id="KAF8449256.1"/>
    </source>
</evidence>
<protein>
    <submittedName>
        <fullName evidence="2">Uncharacterized protein</fullName>
    </submittedName>
</protein>
<sequence length="145" mass="16495">MVPKTPSHGRIHGTHKGRPDADKIPAKAMHGTHKGRLTPTIYPRNPWYSCKSMACTRVCRRRQYTRKTHYTRVMVPKTPSRDRIHGTHKGRPDADKIPAKAVHGTHKGRPDADKIPAKPMHGTHKSRLTPTRYPRNPCMESTRVC</sequence>
<dbReference type="AlphaFoldDB" id="A0AAD4C560"/>
<proteinExistence type="predicted"/>
<name>A0AAD4C560_BOLED</name>
<keyword evidence="3" id="KW-1185">Reference proteome</keyword>
<gene>
    <name evidence="2" type="ORF">L210DRAFT_2653289</name>
</gene>
<comment type="caution">
    <text evidence="2">The sequence shown here is derived from an EMBL/GenBank/DDBJ whole genome shotgun (WGS) entry which is preliminary data.</text>
</comment>
<evidence type="ECO:0000256" key="1">
    <source>
        <dbReference type="SAM" id="MobiDB-lite"/>
    </source>
</evidence>
<accession>A0AAD4C560</accession>
<evidence type="ECO:0000313" key="3">
    <source>
        <dbReference type="Proteomes" id="UP001194468"/>
    </source>
</evidence>
<feature type="region of interest" description="Disordered" evidence="1">
    <location>
        <begin position="1"/>
        <end position="38"/>
    </location>
</feature>